<keyword evidence="4 7" id="KW-1133">Transmembrane helix</keyword>
<evidence type="ECO:0000256" key="5">
    <source>
        <dbReference type="ARBA" id="ARBA00023136"/>
    </source>
</evidence>
<gene>
    <name evidence="9" type="ORF">ANBU17_18800</name>
</gene>
<keyword evidence="10" id="KW-1185">Reference proteome</keyword>
<feature type="transmembrane region" description="Helical" evidence="7">
    <location>
        <begin position="165"/>
        <end position="182"/>
    </location>
</feature>
<dbReference type="InterPro" id="IPR010619">
    <property type="entry name" value="ThrE-like_N"/>
</dbReference>
<dbReference type="Pfam" id="PF06738">
    <property type="entry name" value="ThrE"/>
    <property type="match status" value="1"/>
</dbReference>
<comment type="similarity">
    <text evidence="6">Belongs to the ThrE exporter (TC 2.A.79) family.</text>
</comment>
<dbReference type="EMBL" id="BLYI01000043">
    <property type="protein sequence ID" value="GFO85533.1"/>
    <property type="molecule type" value="Genomic_DNA"/>
</dbReference>
<evidence type="ECO:0000256" key="2">
    <source>
        <dbReference type="ARBA" id="ARBA00022475"/>
    </source>
</evidence>
<feature type="transmembrane region" description="Helical" evidence="7">
    <location>
        <begin position="224"/>
        <end position="248"/>
    </location>
</feature>
<feature type="transmembrane region" description="Helical" evidence="7">
    <location>
        <begin position="194"/>
        <end position="212"/>
    </location>
</feature>
<sequence length="252" mass="27367">MEMKQVLVTAVDIGACLLVSGGGVSRVEDTINRICRAYGAKETDVFSITSSIVASVRDDSGEVYTRTKRIKEYHTDFTKLDQLNRLSRYICENQPDLQEVRKRLKKIEQGDGQSLEKRTLVSAVIAASFTVFFGGGWQESLAAFVIGGLVMLFREYMKKFLINRMFLDFLSAFLVASAAYGISKTGSAPGYGEVIIGNIMLLVPGVAFVNGLRDMISGDTMSGILTVCESVILAVFLAGGSFAAIVLWGGVI</sequence>
<comment type="subcellular location">
    <subcellularLocation>
        <location evidence="1">Cell membrane</location>
        <topology evidence="1">Multi-pass membrane protein</topology>
    </subcellularLocation>
</comment>
<evidence type="ECO:0000256" key="6">
    <source>
        <dbReference type="ARBA" id="ARBA00034125"/>
    </source>
</evidence>
<evidence type="ECO:0000256" key="3">
    <source>
        <dbReference type="ARBA" id="ARBA00022692"/>
    </source>
</evidence>
<reference evidence="9" key="1">
    <citation type="submission" date="2020-06" db="EMBL/GenBank/DDBJ databases">
        <title>Characterization of fructooligosaccharide metabolism and fructooligosaccharide-degrading enzymes in human commensal butyrate producers.</title>
        <authorList>
            <person name="Tanno H."/>
            <person name="Fujii T."/>
            <person name="Hirano K."/>
            <person name="Maeno S."/>
            <person name="Tonozuka T."/>
            <person name="Sakamoto M."/>
            <person name="Ohkuma M."/>
            <person name="Tochio T."/>
            <person name="Endo A."/>
        </authorList>
    </citation>
    <scope>NUCLEOTIDE SEQUENCE</scope>
    <source>
        <strain evidence="9">JCM 17466</strain>
    </source>
</reference>
<name>A0A916QBE1_9FIRM</name>
<keyword evidence="3 7" id="KW-0812">Transmembrane</keyword>
<evidence type="ECO:0000256" key="1">
    <source>
        <dbReference type="ARBA" id="ARBA00004651"/>
    </source>
</evidence>
<dbReference type="InterPro" id="IPR050539">
    <property type="entry name" value="ThrE_Dicarb/AminoAcid_Exp"/>
</dbReference>
<evidence type="ECO:0000256" key="4">
    <source>
        <dbReference type="ARBA" id="ARBA00022989"/>
    </source>
</evidence>
<accession>A0A916QBE1</accession>
<comment type="caution">
    <text evidence="9">The sequence shown here is derived from an EMBL/GenBank/DDBJ whole genome shotgun (WGS) entry which is preliminary data.</text>
</comment>
<protein>
    <submittedName>
        <fullName evidence="9">Membrane protein</fullName>
    </submittedName>
</protein>
<proteinExistence type="inferred from homology"/>
<dbReference type="RefSeq" id="WP_201311238.1">
    <property type="nucleotide sequence ID" value="NZ_BLYI01000043.1"/>
</dbReference>
<evidence type="ECO:0000313" key="9">
    <source>
        <dbReference type="EMBL" id="GFO85533.1"/>
    </source>
</evidence>
<dbReference type="GO" id="GO:0005886">
    <property type="term" value="C:plasma membrane"/>
    <property type="evidence" value="ECO:0007669"/>
    <property type="project" value="UniProtKB-SubCell"/>
</dbReference>
<keyword evidence="2" id="KW-1003">Cell membrane</keyword>
<evidence type="ECO:0000259" key="8">
    <source>
        <dbReference type="Pfam" id="PF06738"/>
    </source>
</evidence>
<evidence type="ECO:0000256" key="7">
    <source>
        <dbReference type="SAM" id="Phobius"/>
    </source>
</evidence>
<dbReference type="PANTHER" id="PTHR34390:SF2">
    <property type="entry name" value="SUCCINATE TRANSPORTER SUBUNIT YJJP-RELATED"/>
    <property type="match status" value="1"/>
</dbReference>
<keyword evidence="5 7" id="KW-0472">Membrane</keyword>
<dbReference type="AlphaFoldDB" id="A0A916QBE1"/>
<dbReference type="Proteomes" id="UP000613208">
    <property type="component" value="Unassembled WGS sequence"/>
</dbReference>
<dbReference type="GO" id="GO:0015744">
    <property type="term" value="P:succinate transport"/>
    <property type="evidence" value="ECO:0007669"/>
    <property type="project" value="TreeGrafter"/>
</dbReference>
<dbReference type="GO" id="GO:0022857">
    <property type="term" value="F:transmembrane transporter activity"/>
    <property type="evidence" value="ECO:0007669"/>
    <property type="project" value="InterPro"/>
</dbReference>
<feature type="domain" description="Threonine/serine exporter-like N-terminal" evidence="8">
    <location>
        <begin position="10"/>
        <end position="247"/>
    </location>
</feature>
<feature type="transmembrane region" description="Helical" evidence="7">
    <location>
        <begin position="120"/>
        <end position="153"/>
    </location>
</feature>
<organism evidence="9 10">
    <name type="scientific">Anaerostipes butyraticus</name>
    <dbReference type="NCBI Taxonomy" id="645466"/>
    <lineage>
        <taxon>Bacteria</taxon>
        <taxon>Bacillati</taxon>
        <taxon>Bacillota</taxon>
        <taxon>Clostridia</taxon>
        <taxon>Lachnospirales</taxon>
        <taxon>Lachnospiraceae</taxon>
        <taxon>Anaerostipes</taxon>
    </lineage>
</organism>
<evidence type="ECO:0000313" key="10">
    <source>
        <dbReference type="Proteomes" id="UP000613208"/>
    </source>
</evidence>
<dbReference type="PANTHER" id="PTHR34390">
    <property type="entry name" value="UPF0442 PROTEIN YJJB-RELATED"/>
    <property type="match status" value="1"/>
</dbReference>